<accession>X1TCY7</accession>
<gene>
    <name evidence="2" type="ORF">S12H4_49946</name>
</gene>
<protein>
    <recommendedName>
        <fullName evidence="1">NAD-dependent epimerase/dehydratase domain-containing protein</fullName>
    </recommendedName>
</protein>
<dbReference type="Gene3D" id="3.90.25.10">
    <property type="entry name" value="UDP-galactose 4-epimerase, domain 1"/>
    <property type="match status" value="1"/>
</dbReference>
<dbReference type="Gene3D" id="3.40.50.720">
    <property type="entry name" value="NAD(P)-binding Rossmann-like Domain"/>
    <property type="match status" value="1"/>
</dbReference>
<dbReference type="SUPFAM" id="SSF51735">
    <property type="entry name" value="NAD(P)-binding Rossmann-fold domains"/>
    <property type="match status" value="1"/>
</dbReference>
<comment type="caution">
    <text evidence="2">The sequence shown here is derived from an EMBL/GenBank/DDBJ whole genome shotgun (WGS) entry which is preliminary data.</text>
</comment>
<dbReference type="GO" id="GO:0050577">
    <property type="term" value="F:GDP-L-fucose synthase activity"/>
    <property type="evidence" value="ECO:0007669"/>
    <property type="project" value="TreeGrafter"/>
</dbReference>
<evidence type="ECO:0000259" key="1">
    <source>
        <dbReference type="Pfam" id="PF01370"/>
    </source>
</evidence>
<dbReference type="PANTHER" id="PTHR43238:SF1">
    <property type="entry name" value="GDP-L-FUCOSE SYNTHASE"/>
    <property type="match status" value="1"/>
</dbReference>
<dbReference type="InterPro" id="IPR001509">
    <property type="entry name" value="Epimerase_deHydtase"/>
</dbReference>
<dbReference type="Pfam" id="PF01370">
    <property type="entry name" value="Epimerase"/>
    <property type="match status" value="1"/>
</dbReference>
<evidence type="ECO:0000313" key="2">
    <source>
        <dbReference type="EMBL" id="GAJ03114.1"/>
    </source>
</evidence>
<dbReference type="InterPro" id="IPR036291">
    <property type="entry name" value="NAD(P)-bd_dom_sf"/>
</dbReference>
<dbReference type="EMBL" id="BARW01031395">
    <property type="protein sequence ID" value="GAJ03114.1"/>
    <property type="molecule type" value="Genomic_DNA"/>
</dbReference>
<proteinExistence type="predicted"/>
<dbReference type="PANTHER" id="PTHR43238">
    <property type="entry name" value="GDP-L-FUCOSE SYNTHASE"/>
    <property type="match status" value="1"/>
</dbReference>
<name>X1TCY7_9ZZZZ</name>
<reference evidence="2" key="1">
    <citation type="journal article" date="2014" name="Front. Microbiol.">
        <title>High frequency of phylogenetically diverse reductive dehalogenase-homologous genes in deep subseafloor sedimentary metagenomes.</title>
        <authorList>
            <person name="Kawai M."/>
            <person name="Futagami T."/>
            <person name="Toyoda A."/>
            <person name="Takaki Y."/>
            <person name="Nishi S."/>
            <person name="Hori S."/>
            <person name="Arai W."/>
            <person name="Tsubouchi T."/>
            <person name="Morono Y."/>
            <person name="Uchiyama I."/>
            <person name="Ito T."/>
            <person name="Fujiyama A."/>
            <person name="Inagaki F."/>
            <person name="Takami H."/>
        </authorList>
    </citation>
    <scope>NUCLEOTIDE SEQUENCE</scope>
    <source>
        <strain evidence="2">Expedition CK06-06</strain>
    </source>
</reference>
<organism evidence="2">
    <name type="scientific">marine sediment metagenome</name>
    <dbReference type="NCBI Taxonomy" id="412755"/>
    <lineage>
        <taxon>unclassified sequences</taxon>
        <taxon>metagenomes</taxon>
        <taxon>ecological metagenomes</taxon>
    </lineage>
</organism>
<sequence>MNYWFGKKVLVTGGAGLIGSHIVEELVKKGSIVTVADNLKRGNIKNLRQVINDIEFFKTDLTDKNACNKACDKKDIVLHLASDAYGLSYSYTHHSEILTHNISLNTNILNACHIKEVKRVLSVSSSCVYSDDAEIPTKESEGFKGEPEKANIGYGWSKRILEIQANQLHLDYGMEIAIVRPANVYGPRDPITGEGTHVIPSLIHKVLFGKGPITVWGSGNQSRNFIYVKDV</sequence>
<feature type="non-terminal residue" evidence="2">
    <location>
        <position position="231"/>
    </location>
</feature>
<dbReference type="AlphaFoldDB" id="X1TCY7"/>
<feature type="domain" description="NAD-dependent epimerase/dehydratase" evidence="1">
    <location>
        <begin position="9"/>
        <end position="231"/>
    </location>
</feature>